<sequence length="358" mass="41156">MWNRSGAPNHPLRRVVGGVIISLAIITGAAAQPVFDLYPDTVLTALGDTLYLGGLQAIAYSDRYGYAFLDSDVGGLVLTDLQFRPIQRLGRFGGGPQEYPSATLLRFWGDTLVVGRRLFRLPAFEYLGQLPVSPLAIAPHALDLRTDSLFLRARRSPQSPLQLVRPRERPLNFGRQLYQDRDNSWVFNLRVGVFFTEWDELLSVFMLFPQVERYRLDGTLREVLELDHFRPIAQLARQALRQTETAHRKGQPFMIYSLWEDAVYKQGWLYLAPARPWPGLSRDVTVIIVVRVTPEGMRLSHLLRLHRNEKALQAELPPDWLQQWFRVGYFEVIAETNKLLAWMNPDDLLYVYTLPELP</sequence>
<evidence type="ECO:0000313" key="2">
    <source>
        <dbReference type="Proteomes" id="UP000185812"/>
    </source>
</evidence>
<dbReference type="AlphaFoldDB" id="A0A1M6PG42"/>
<dbReference type="Proteomes" id="UP000185812">
    <property type="component" value="Unassembled WGS sequence"/>
</dbReference>
<evidence type="ECO:0000313" key="1">
    <source>
        <dbReference type="EMBL" id="SHK06918.1"/>
    </source>
</evidence>
<organism evidence="1 2">
    <name type="scientific">Rhodothermus profundi</name>
    <dbReference type="NCBI Taxonomy" id="633813"/>
    <lineage>
        <taxon>Bacteria</taxon>
        <taxon>Pseudomonadati</taxon>
        <taxon>Rhodothermota</taxon>
        <taxon>Rhodothermia</taxon>
        <taxon>Rhodothermales</taxon>
        <taxon>Rhodothermaceae</taxon>
        <taxon>Rhodothermus</taxon>
    </lineage>
</organism>
<keyword evidence="2" id="KW-1185">Reference proteome</keyword>
<reference evidence="2" key="1">
    <citation type="submission" date="2016-11" db="EMBL/GenBank/DDBJ databases">
        <authorList>
            <person name="Varghese N."/>
            <person name="Submissions S."/>
        </authorList>
    </citation>
    <scope>NUCLEOTIDE SEQUENCE [LARGE SCALE GENOMIC DNA]</scope>
    <source>
        <strain evidence="2">DSM 22212</strain>
    </source>
</reference>
<dbReference type="RefSeq" id="WP_072713992.1">
    <property type="nucleotide sequence ID" value="NZ_FRAU01000001.1"/>
</dbReference>
<dbReference type="EMBL" id="FRAU01000001">
    <property type="protein sequence ID" value="SHK06918.1"/>
    <property type="molecule type" value="Genomic_DNA"/>
</dbReference>
<proteinExistence type="predicted"/>
<protein>
    <recommendedName>
        <fullName evidence="3">6-bladed beta-propeller protein</fullName>
    </recommendedName>
</protein>
<name>A0A1M6PG42_9BACT</name>
<accession>A0A1M6PG42</accession>
<gene>
    <name evidence="1" type="ORF">SAMN04488087_0171</name>
</gene>
<evidence type="ECO:0008006" key="3">
    <source>
        <dbReference type="Google" id="ProtNLM"/>
    </source>
</evidence>